<dbReference type="InterPro" id="IPR003593">
    <property type="entry name" value="AAA+_ATPase"/>
</dbReference>
<proteinExistence type="predicted"/>
<dbReference type="InterPro" id="IPR003439">
    <property type="entry name" value="ABC_transporter-like_ATP-bd"/>
</dbReference>
<feature type="domain" description="ABC transporter" evidence="4">
    <location>
        <begin position="6"/>
        <end position="213"/>
    </location>
</feature>
<dbReference type="KEGG" id="liv:LIV_0425"/>
<evidence type="ECO:0000313" key="6">
    <source>
        <dbReference type="Proteomes" id="UP000001286"/>
    </source>
</evidence>
<dbReference type="CDD" id="cd03230">
    <property type="entry name" value="ABC_DR_subfamily_A"/>
    <property type="match status" value="1"/>
</dbReference>
<dbReference type="PROSITE" id="PS50893">
    <property type="entry name" value="ABC_TRANSPORTER_2"/>
    <property type="match status" value="1"/>
</dbReference>
<organism evidence="5 6">
    <name type="scientific">Listeria ivanovii (strain ATCC BAA-678 / PAM 55)</name>
    <dbReference type="NCBI Taxonomy" id="881621"/>
    <lineage>
        <taxon>Bacteria</taxon>
        <taxon>Bacillati</taxon>
        <taxon>Bacillota</taxon>
        <taxon>Bacilli</taxon>
        <taxon>Bacillales</taxon>
        <taxon>Listeriaceae</taxon>
        <taxon>Listeria</taxon>
    </lineage>
</organism>
<gene>
    <name evidence="5" type="ordered locus">LIV_0425</name>
</gene>
<dbReference type="GO" id="GO:0016887">
    <property type="term" value="F:ATP hydrolysis activity"/>
    <property type="evidence" value="ECO:0007669"/>
    <property type="project" value="InterPro"/>
</dbReference>
<dbReference type="EMBL" id="FR687253">
    <property type="protein sequence ID" value="CBW84902.1"/>
    <property type="molecule type" value="Genomic_DNA"/>
</dbReference>
<evidence type="ECO:0000256" key="3">
    <source>
        <dbReference type="ARBA" id="ARBA00022840"/>
    </source>
</evidence>
<dbReference type="InterPro" id="IPR027417">
    <property type="entry name" value="P-loop_NTPase"/>
</dbReference>
<reference evidence="5 6" key="1">
    <citation type="journal article" date="2011" name="J. Bacteriol.">
        <title>Complete genome sequence of the animal pathogen Listeria ivanovii, which provides insights into host specificities and evolution of the genus Listeria.</title>
        <authorList>
            <person name="Buchrieser C."/>
            <person name="Rusniok C."/>
            <person name="Garrido P."/>
            <person name="Hain T."/>
            <person name="Scortti M."/>
            <person name="Lampidis R."/>
            <person name="Karst U."/>
            <person name="Chakraborty T."/>
            <person name="Cossart P."/>
            <person name="Kreft J."/>
            <person name="Vazquez-Boland J.A."/>
            <person name="Goebel W."/>
            <person name="Glaser P."/>
        </authorList>
    </citation>
    <scope>NUCLEOTIDE SEQUENCE [LARGE SCALE GENOMIC DNA]</scope>
    <source>
        <strain evidence="6">ATCC BAA-678 / PAM 55</strain>
    </source>
</reference>
<dbReference type="eggNOG" id="COG1131">
    <property type="taxonomic scope" value="Bacteria"/>
</dbReference>
<evidence type="ECO:0000259" key="4">
    <source>
        <dbReference type="PROSITE" id="PS50893"/>
    </source>
</evidence>
<protein>
    <submittedName>
        <fullName evidence="5">Putative ABC transporter (ATP-binding protein)</fullName>
    </submittedName>
</protein>
<dbReference type="RefSeq" id="WP_014091941.1">
    <property type="nucleotide sequence ID" value="NC_016011.1"/>
</dbReference>
<dbReference type="Gene3D" id="3.40.50.300">
    <property type="entry name" value="P-loop containing nucleotide triphosphate hydrolases"/>
    <property type="match status" value="1"/>
</dbReference>
<keyword evidence="1" id="KW-0813">Transport</keyword>
<evidence type="ECO:0000256" key="2">
    <source>
        <dbReference type="ARBA" id="ARBA00022741"/>
    </source>
</evidence>
<dbReference type="Proteomes" id="UP000001286">
    <property type="component" value="Chromosome"/>
</dbReference>
<keyword evidence="2" id="KW-0547">Nucleotide-binding</keyword>
<dbReference type="PANTHER" id="PTHR42939">
    <property type="entry name" value="ABC TRANSPORTER ATP-BINDING PROTEIN ALBC-RELATED"/>
    <property type="match status" value="1"/>
</dbReference>
<evidence type="ECO:0000256" key="1">
    <source>
        <dbReference type="ARBA" id="ARBA00022448"/>
    </source>
</evidence>
<sequence>MSDTIIECINVSKEFKHIQLFTDVNITFTEGKCYGIKGHNGSGKSIFFKMLCQFLTPTTGEIRINSRFLNKKDNYPSDFGIIIDKPGYIANKTGLENLMELADINKKVSIDIVKETMKRVGIDPDIKQKMKNYSLGMRRKIAITQAIMEDQKVILLDEPFNGLDSSSVENIRNLIKELKKEQKTIIIISHNQEDLDILCDEVYQIDNKQIKHM</sequence>
<dbReference type="HOGENOM" id="CLU_000604_1_2_9"/>
<dbReference type="SUPFAM" id="SSF52540">
    <property type="entry name" value="P-loop containing nucleoside triphosphate hydrolases"/>
    <property type="match status" value="1"/>
</dbReference>
<evidence type="ECO:0000313" key="5">
    <source>
        <dbReference type="EMBL" id="CBW84902.1"/>
    </source>
</evidence>
<dbReference type="Pfam" id="PF00005">
    <property type="entry name" value="ABC_tran"/>
    <property type="match status" value="1"/>
</dbReference>
<dbReference type="AlphaFoldDB" id="G2ZA01"/>
<accession>G2ZA01</accession>
<dbReference type="PANTHER" id="PTHR42939:SF1">
    <property type="entry name" value="ABC TRANSPORTER ATP-BINDING PROTEIN ALBC-RELATED"/>
    <property type="match status" value="1"/>
</dbReference>
<name>G2ZA01_LISIP</name>
<dbReference type="SMART" id="SM00382">
    <property type="entry name" value="AAA"/>
    <property type="match status" value="1"/>
</dbReference>
<dbReference type="OrthoDB" id="9804819at2"/>
<keyword evidence="3 5" id="KW-0067">ATP-binding</keyword>
<dbReference type="GO" id="GO:0005524">
    <property type="term" value="F:ATP binding"/>
    <property type="evidence" value="ECO:0007669"/>
    <property type="project" value="UniProtKB-KW"/>
</dbReference>
<dbReference type="InterPro" id="IPR051782">
    <property type="entry name" value="ABC_Transporter_VariousFunc"/>
</dbReference>